<accession>A0A5E4GLU3</accession>
<dbReference type="SUPFAM" id="SSF51735">
    <property type="entry name" value="NAD(P)-binding Rossmann-fold domains"/>
    <property type="match status" value="1"/>
</dbReference>
<dbReference type="InParanoid" id="A0A5E4GLU3"/>
<feature type="compositionally biased region" description="Basic residues" evidence="1">
    <location>
        <begin position="106"/>
        <end position="118"/>
    </location>
</feature>
<evidence type="ECO:0000313" key="2">
    <source>
        <dbReference type="EMBL" id="VVA40616.1"/>
    </source>
</evidence>
<organism evidence="2 3">
    <name type="scientific">Prunus dulcis</name>
    <name type="common">Almond</name>
    <name type="synonym">Amygdalus dulcis</name>
    <dbReference type="NCBI Taxonomy" id="3755"/>
    <lineage>
        <taxon>Eukaryota</taxon>
        <taxon>Viridiplantae</taxon>
        <taxon>Streptophyta</taxon>
        <taxon>Embryophyta</taxon>
        <taxon>Tracheophyta</taxon>
        <taxon>Spermatophyta</taxon>
        <taxon>Magnoliopsida</taxon>
        <taxon>eudicotyledons</taxon>
        <taxon>Gunneridae</taxon>
        <taxon>Pentapetalae</taxon>
        <taxon>rosids</taxon>
        <taxon>fabids</taxon>
        <taxon>Rosales</taxon>
        <taxon>Rosaceae</taxon>
        <taxon>Amygdaloideae</taxon>
        <taxon>Amygdaleae</taxon>
        <taxon>Prunus</taxon>
    </lineage>
</organism>
<name>A0A5E4GLU3_PRUDU</name>
<dbReference type="Proteomes" id="UP000327085">
    <property type="component" value="Chromosome 6"/>
</dbReference>
<dbReference type="AlphaFoldDB" id="A0A5E4GLU3"/>
<protein>
    <submittedName>
        <fullName evidence="2">PREDICTED: thioredoxin</fullName>
    </submittedName>
</protein>
<feature type="compositionally biased region" description="Low complexity" evidence="1">
    <location>
        <begin position="95"/>
        <end position="105"/>
    </location>
</feature>
<dbReference type="EMBL" id="CABIKO010001028">
    <property type="protein sequence ID" value="VVA40616.1"/>
    <property type="molecule type" value="Genomic_DNA"/>
</dbReference>
<proteinExistence type="predicted"/>
<dbReference type="Gramene" id="VVA40616">
    <property type="protein sequence ID" value="VVA40616"/>
    <property type="gene ID" value="Prudul26B012323"/>
</dbReference>
<feature type="region of interest" description="Disordered" evidence="1">
    <location>
        <begin position="93"/>
        <end position="123"/>
    </location>
</feature>
<dbReference type="InterPro" id="IPR036291">
    <property type="entry name" value="NAD(P)-bd_dom_sf"/>
</dbReference>
<evidence type="ECO:0000256" key="1">
    <source>
        <dbReference type="SAM" id="MobiDB-lite"/>
    </source>
</evidence>
<evidence type="ECO:0000313" key="3">
    <source>
        <dbReference type="Proteomes" id="UP000327085"/>
    </source>
</evidence>
<reference evidence="3" key="1">
    <citation type="journal article" date="2020" name="Plant J.">
        <title>Transposons played a major role in the diversification between the closely related almond and peach genomes: results from the almond genome sequence.</title>
        <authorList>
            <person name="Alioto T."/>
            <person name="Alexiou K.G."/>
            <person name="Bardil A."/>
            <person name="Barteri F."/>
            <person name="Castanera R."/>
            <person name="Cruz F."/>
            <person name="Dhingra A."/>
            <person name="Duval H."/>
            <person name="Fernandez I Marti A."/>
            <person name="Frias L."/>
            <person name="Galan B."/>
            <person name="Garcia J.L."/>
            <person name="Howad W."/>
            <person name="Gomez-Garrido J."/>
            <person name="Gut M."/>
            <person name="Julca I."/>
            <person name="Morata J."/>
            <person name="Puigdomenech P."/>
            <person name="Ribeca P."/>
            <person name="Rubio Cabetas M.J."/>
            <person name="Vlasova A."/>
            <person name="Wirthensohn M."/>
            <person name="Garcia-Mas J."/>
            <person name="Gabaldon T."/>
            <person name="Casacuberta J.M."/>
            <person name="Arus P."/>
        </authorList>
    </citation>
    <scope>NUCLEOTIDE SEQUENCE [LARGE SCALE GENOMIC DNA]</scope>
    <source>
        <strain evidence="3">cv. Texas</strain>
    </source>
</reference>
<sequence length="240" mass="26456">MAPASDSFNQTSNTVCVMDASGHVGTTLTERLLQRGYTVHAALRSHDESRLGELSCDKKKKGRSSKGLKHSQALVHLFNGVHQAYFVKSHLAQDPPAGSWSSSSSRSRRRARRRWRPRPRPEHVISEGWSSPLRGFMRDALAKHKPDCCSLGPTKELEEKELLALAANKDISFNYTPKPIETVPTPAKEVIVMTSNPGHYVIGPADVGDEEVRELDGGQGHAGRVEAVAELNRPKEMGQF</sequence>
<gene>
    <name evidence="2" type="ORF">ALMOND_2B012323</name>
</gene>
<dbReference type="Gene3D" id="3.40.50.720">
    <property type="entry name" value="NAD(P)-binding Rossmann-like Domain"/>
    <property type="match status" value="1"/>
</dbReference>